<dbReference type="Pfam" id="PF10937">
    <property type="entry name" value="Kgd4-YMR31"/>
    <property type="match status" value="1"/>
</dbReference>
<dbReference type="InterPro" id="IPR020373">
    <property type="entry name" value="Kgd4/YMR-31"/>
</dbReference>
<accession>A0A8H5Z8P6</accession>
<dbReference type="OMA" id="PDSFVTY"/>
<comment type="caution">
    <text evidence="4">The sequence shown here is derived from an EMBL/GenBank/DDBJ whole genome shotgun (WGS) entry which is preliminary data.</text>
</comment>
<keyword evidence="2" id="KW-0496">Mitochondrion</keyword>
<evidence type="ECO:0008006" key="6">
    <source>
        <dbReference type="Google" id="ProtNLM"/>
    </source>
</evidence>
<evidence type="ECO:0000256" key="1">
    <source>
        <dbReference type="ARBA" id="ARBA00004173"/>
    </source>
</evidence>
<organism evidence="4 5">
    <name type="scientific">Cochliobolus sativus</name>
    <name type="common">Common root rot and spot blotch fungus</name>
    <name type="synonym">Bipolaris sorokiniana</name>
    <dbReference type="NCBI Taxonomy" id="45130"/>
    <lineage>
        <taxon>Eukaryota</taxon>
        <taxon>Fungi</taxon>
        <taxon>Dikarya</taxon>
        <taxon>Ascomycota</taxon>
        <taxon>Pezizomycotina</taxon>
        <taxon>Dothideomycetes</taxon>
        <taxon>Pleosporomycetidae</taxon>
        <taxon>Pleosporales</taxon>
        <taxon>Pleosporineae</taxon>
        <taxon>Pleosporaceae</taxon>
        <taxon>Bipolaris</taxon>
    </lineage>
</organism>
<evidence type="ECO:0000313" key="5">
    <source>
        <dbReference type="Proteomes" id="UP000624244"/>
    </source>
</evidence>
<evidence type="ECO:0000256" key="2">
    <source>
        <dbReference type="ARBA" id="ARBA00023128"/>
    </source>
</evidence>
<sequence>MNATRALARQPMIRFLGKRTTPSHIDHTPHVHPASHMKELPSSFKAYRQKAQQHGPLNANASGLVGGHIGGAAGRNLGPVEAGKGLYFDRSELPARFQNLSWTQAEMELLESGGASQFA</sequence>
<gene>
    <name evidence="4" type="ORF">GGP41_009504</name>
</gene>
<dbReference type="Proteomes" id="UP000624244">
    <property type="component" value="Unassembled WGS sequence"/>
</dbReference>
<evidence type="ECO:0000313" key="4">
    <source>
        <dbReference type="EMBL" id="KAF5845693.1"/>
    </source>
</evidence>
<dbReference type="AlphaFoldDB" id="A0A8H5Z8P6"/>
<dbReference type="EMBL" id="WNKQ01000018">
    <property type="protein sequence ID" value="KAF5845693.1"/>
    <property type="molecule type" value="Genomic_DNA"/>
</dbReference>
<dbReference type="PANTHER" id="PTHR31601">
    <property type="entry name" value="28S RIBOSOMAL PROTEIN S36, MITOCHONDRIAL"/>
    <property type="match status" value="1"/>
</dbReference>
<dbReference type="GO" id="GO:0004591">
    <property type="term" value="F:oxoglutarate dehydrogenase (succinyl-transferring) activity"/>
    <property type="evidence" value="ECO:0007669"/>
    <property type="project" value="TreeGrafter"/>
</dbReference>
<evidence type="ECO:0000256" key="3">
    <source>
        <dbReference type="ARBA" id="ARBA00043970"/>
    </source>
</evidence>
<reference evidence="4" key="1">
    <citation type="submission" date="2019-11" db="EMBL/GenBank/DDBJ databases">
        <title>Bipolaris sorokiniana Genome sequencing.</title>
        <authorList>
            <person name="Wang H."/>
        </authorList>
    </citation>
    <scope>NUCLEOTIDE SEQUENCE</scope>
</reference>
<dbReference type="PANTHER" id="PTHR31601:SF2">
    <property type="entry name" value="ALPHA-KETOGLUTARATE DEHYDROGENASE COMPONENT 4"/>
    <property type="match status" value="1"/>
</dbReference>
<dbReference type="GO" id="GO:0006103">
    <property type="term" value="P:2-oxoglutarate metabolic process"/>
    <property type="evidence" value="ECO:0007669"/>
    <property type="project" value="InterPro"/>
</dbReference>
<protein>
    <recommendedName>
        <fullName evidence="6">Ribosomal protein S36, mitochondrial</fullName>
    </recommendedName>
</protein>
<name>A0A8H5Z8P6_COCSA</name>
<dbReference type="GO" id="GO:0005739">
    <property type="term" value="C:mitochondrion"/>
    <property type="evidence" value="ECO:0007669"/>
    <property type="project" value="UniProtKB-SubCell"/>
</dbReference>
<comment type="subcellular location">
    <subcellularLocation>
        <location evidence="1">Mitochondrion</location>
    </subcellularLocation>
</comment>
<proteinExistence type="inferred from homology"/>
<comment type="similarity">
    <text evidence="3">Belongs to the alpha-ketoglutarate dehydrogenase component 4 family.</text>
</comment>